<gene>
    <name evidence="4" type="ORF">IHE55_17035</name>
</gene>
<comment type="caution">
    <text evidence="4">The sequence shown here is derived from an EMBL/GenBank/DDBJ whole genome shotgun (WGS) entry which is preliminary data.</text>
</comment>
<dbReference type="NCBIfam" id="TIGR01167">
    <property type="entry name" value="LPXTG_anchor"/>
    <property type="match status" value="1"/>
</dbReference>
<accession>A0ABS0NMH3</accession>
<sequence length="94" mass="9773">MRKAAVTIAITASVFLLPATDAMASSQAAPAVQPQVSAPVAADSNKDDVDDHGGYGLWGLAGLLGLAGLIPRKRKEEHPPRHGRTTGSHDPNRP</sequence>
<evidence type="ECO:0000313" key="5">
    <source>
        <dbReference type="Proteomes" id="UP000807371"/>
    </source>
</evidence>
<evidence type="ECO:0000256" key="2">
    <source>
        <dbReference type="SAM" id="Phobius"/>
    </source>
</evidence>
<feature type="compositionally biased region" description="Polar residues" evidence="1">
    <location>
        <begin position="85"/>
        <end position="94"/>
    </location>
</feature>
<name>A0ABS0NMH3_9ACTN</name>
<keyword evidence="2" id="KW-0812">Transmembrane</keyword>
<organism evidence="4 5">
    <name type="scientific">Streptomyces pactum</name>
    <dbReference type="NCBI Taxonomy" id="68249"/>
    <lineage>
        <taxon>Bacteria</taxon>
        <taxon>Bacillati</taxon>
        <taxon>Actinomycetota</taxon>
        <taxon>Actinomycetes</taxon>
        <taxon>Kitasatosporales</taxon>
        <taxon>Streptomycetaceae</taxon>
        <taxon>Streptomyces</taxon>
    </lineage>
</organism>
<evidence type="ECO:0000256" key="1">
    <source>
        <dbReference type="SAM" id="MobiDB-lite"/>
    </source>
</evidence>
<reference evidence="4 5" key="1">
    <citation type="submission" date="2020-09" db="EMBL/GenBank/DDBJ databases">
        <title>Biosynthesis of the nuclear factor of activated T cells inhibitor NFAT-133 and its congeners in Streptomyces pactum.</title>
        <authorList>
            <person name="Zhou W."/>
            <person name="Posri P."/>
            <person name="Abugrain M.E."/>
            <person name="Weisberg A.J."/>
            <person name="Chang J.H."/>
            <person name="Mahmud T."/>
        </authorList>
    </citation>
    <scope>NUCLEOTIDE SEQUENCE [LARGE SCALE GENOMIC DNA]</scope>
    <source>
        <strain evidence="4 5">ATCC 27456</strain>
    </source>
</reference>
<feature type="region of interest" description="Disordered" evidence="1">
    <location>
        <begin position="71"/>
        <end position="94"/>
    </location>
</feature>
<dbReference type="Proteomes" id="UP000807371">
    <property type="component" value="Unassembled WGS sequence"/>
</dbReference>
<feature type="chain" id="PRO_5046423704" evidence="3">
    <location>
        <begin position="25"/>
        <end position="94"/>
    </location>
</feature>
<keyword evidence="2" id="KW-0472">Membrane</keyword>
<keyword evidence="3" id="KW-0732">Signal</keyword>
<dbReference type="EMBL" id="JACYXC010000001">
    <property type="protein sequence ID" value="MBH5336390.1"/>
    <property type="molecule type" value="Genomic_DNA"/>
</dbReference>
<evidence type="ECO:0000313" key="4">
    <source>
        <dbReference type="EMBL" id="MBH5336390.1"/>
    </source>
</evidence>
<dbReference type="RefSeq" id="WP_197989810.1">
    <property type="nucleotide sequence ID" value="NZ_JACYXC010000001.1"/>
</dbReference>
<keyword evidence="5" id="KW-1185">Reference proteome</keyword>
<feature type="transmembrane region" description="Helical" evidence="2">
    <location>
        <begin position="52"/>
        <end position="71"/>
    </location>
</feature>
<protein>
    <submittedName>
        <fullName evidence="4">LPXTG cell wall anchor domain-containing protein</fullName>
    </submittedName>
</protein>
<dbReference type="NCBIfam" id="NF041742">
    <property type="entry name" value="WGxxGxxG_fam"/>
    <property type="match status" value="1"/>
</dbReference>
<keyword evidence="2" id="KW-1133">Transmembrane helix</keyword>
<evidence type="ECO:0000256" key="3">
    <source>
        <dbReference type="SAM" id="SignalP"/>
    </source>
</evidence>
<proteinExistence type="predicted"/>
<feature type="signal peptide" evidence="3">
    <location>
        <begin position="1"/>
        <end position="24"/>
    </location>
</feature>